<feature type="compositionally biased region" description="Basic and acidic residues" evidence="1">
    <location>
        <begin position="31"/>
        <end position="48"/>
    </location>
</feature>
<dbReference type="AlphaFoldDB" id="A0A182WPS3"/>
<evidence type="ECO:0000256" key="1">
    <source>
        <dbReference type="SAM" id="MobiDB-lite"/>
    </source>
</evidence>
<dbReference type="VEuPathDB" id="VectorBase:AMIN014666"/>
<organism evidence="2 3">
    <name type="scientific">Anopheles minimus</name>
    <dbReference type="NCBI Taxonomy" id="112268"/>
    <lineage>
        <taxon>Eukaryota</taxon>
        <taxon>Metazoa</taxon>
        <taxon>Ecdysozoa</taxon>
        <taxon>Arthropoda</taxon>
        <taxon>Hexapoda</taxon>
        <taxon>Insecta</taxon>
        <taxon>Pterygota</taxon>
        <taxon>Neoptera</taxon>
        <taxon>Endopterygota</taxon>
        <taxon>Diptera</taxon>
        <taxon>Nematocera</taxon>
        <taxon>Culicoidea</taxon>
        <taxon>Culicidae</taxon>
        <taxon>Anophelinae</taxon>
        <taxon>Anopheles</taxon>
    </lineage>
</organism>
<feature type="region of interest" description="Disordered" evidence="1">
    <location>
        <begin position="25"/>
        <end position="51"/>
    </location>
</feature>
<sequence length="67" mass="7643">KCVYLELFCTYVYVNVPEGSVAVQKRKRKDRTSLGDLKENESHTERSSLHGADGINRKQSIVFTKIV</sequence>
<evidence type="ECO:0000313" key="3">
    <source>
        <dbReference type="Proteomes" id="UP000075920"/>
    </source>
</evidence>
<reference evidence="2" key="2">
    <citation type="submission" date="2020-05" db="UniProtKB">
        <authorList>
            <consortium name="EnsemblMetazoa"/>
        </authorList>
    </citation>
    <scope>IDENTIFICATION</scope>
    <source>
        <strain evidence="2">MINIMUS1</strain>
    </source>
</reference>
<proteinExistence type="predicted"/>
<dbReference type="EnsemblMetazoa" id="AMIN014666-RA">
    <property type="protein sequence ID" value="AMIN014666-PA"/>
    <property type="gene ID" value="AMIN014666"/>
</dbReference>
<evidence type="ECO:0000313" key="2">
    <source>
        <dbReference type="EnsemblMetazoa" id="AMIN014666-PA"/>
    </source>
</evidence>
<reference evidence="3" key="1">
    <citation type="submission" date="2013-03" db="EMBL/GenBank/DDBJ databases">
        <title>The Genome Sequence of Anopheles minimus MINIMUS1.</title>
        <authorList>
            <consortium name="The Broad Institute Genomics Platform"/>
            <person name="Neafsey D.E."/>
            <person name="Walton C."/>
            <person name="Walker B."/>
            <person name="Young S.K."/>
            <person name="Zeng Q."/>
            <person name="Gargeya S."/>
            <person name="Fitzgerald M."/>
            <person name="Haas B."/>
            <person name="Abouelleil A."/>
            <person name="Allen A.W."/>
            <person name="Alvarado L."/>
            <person name="Arachchi H.M."/>
            <person name="Berlin A.M."/>
            <person name="Chapman S.B."/>
            <person name="Gainer-Dewar J."/>
            <person name="Goldberg J."/>
            <person name="Griggs A."/>
            <person name="Gujja S."/>
            <person name="Hansen M."/>
            <person name="Howarth C."/>
            <person name="Imamovic A."/>
            <person name="Ireland A."/>
            <person name="Larimer J."/>
            <person name="McCowan C."/>
            <person name="Murphy C."/>
            <person name="Pearson M."/>
            <person name="Poon T.W."/>
            <person name="Priest M."/>
            <person name="Roberts A."/>
            <person name="Saif S."/>
            <person name="Shea T."/>
            <person name="Sisk P."/>
            <person name="Sykes S."/>
            <person name="Wortman J."/>
            <person name="Nusbaum C."/>
            <person name="Birren B."/>
        </authorList>
    </citation>
    <scope>NUCLEOTIDE SEQUENCE [LARGE SCALE GENOMIC DNA]</scope>
    <source>
        <strain evidence="3">MINIMUS1</strain>
    </source>
</reference>
<dbReference type="Proteomes" id="UP000075920">
    <property type="component" value="Unassembled WGS sequence"/>
</dbReference>
<accession>A0A182WPS3</accession>
<protein>
    <submittedName>
        <fullName evidence="2">Uncharacterized protein</fullName>
    </submittedName>
</protein>
<name>A0A182WPS3_9DIPT</name>
<keyword evidence="3" id="KW-1185">Reference proteome</keyword>